<dbReference type="Pfam" id="PF10123">
    <property type="entry name" value="Mu-like_Pro"/>
    <property type="match status" value="1"/>
</dbReference>
<protein>
    <submittedName>
        <fullName evidence="2">Phage protease</fullName>
    </submittedName>
</protein>
<accession>A0ABY5HKW3</accession>
<proteinExistence type="predicted"/>
<dbReference type="GO" id="GO:0008233">
    <property type="term" value="F:peptidase activity"/>
    <property type="evidence" value="ECO:0007669"/>
    <property type="project" value="UniProtKB-KW"/>
</dbReference>
<organism evidence="2 3">
    <name type="scientific">Marinobacterium rhizophilum</name>
    <dbReference type="NCBI Taxonomy" id="420402"/>
    <lineage>
        <taxon>Bacteria</taxon>
        <taxon>Pseudomonadati</taxon>
        <taxon>Pseudomonadota</taxon>
        <taxon>Gammaproteobacteria</taxon>
        <taxon>Oceanospirillales</taxon>
        <taxon>Oceanospirillaceae</taxon>
        <taxon>Marinobacterium</taxon>
    </lineage>
</organism>
<reference evidence="2" key="1">
    <citation type="submission" date="2021-04" db="EMBL/GenBank/DDBJ databases">
        <title>Oceanospirillales bacteria with DddD are important DMSP degraders in coastal seawater.</title>
        <authorList>
            <person name="Liu J."/>
        </authorList>
    </citation>
    <scope>NUCLEOTIDE SEQUENCE</scope>
    <source>
        <strain evidence="2">D13-1</strain>
    </source>
</reference>
<dbReference type="PIRSF" id="PIRSF016624">
    <property type="entry name" value="Mu_prophg_I"/>
    <property type="match status" value="1"/>
</dbReference>
<evidence type="ECO:0000313" key="3">
    <source>
        <dbReference type="Proteomes" id="UP001058461"/>
    </source>
</evidence>
<sequence>MSTFKPHTVIPGLAALSARTESSVAALALDLAADGNGWQQLLPAGRFSAIDGRPFDVPGGQWQIDADIAARLIAQATAAANDFVIDYEHQTLYSETNGQPAPAAAWFKDMEWREGSGLWIRPQWTARARDHIQNGEYKYLSAVFSYDKDTGTPLLMHSAALVNRPGIDGLQALEALSARLNRLPLQLAPTHPAPLPPNEQEQHPMNKAMRTLLATLGIEIADDGELTDAQGSAALAALSALQSQADQGKALETEVATLKANASDAKGKDKDVDLSRYVPAATYNALVTEMATLKAGSDQTSVEQLLKDARSEGRVLAAEQDYLQQFAAQQGVAALKALIEARPAVAALKGHQSHDKAPPKDKAKDDDLSAEDLAVLKATGLSREDFLKSKQELN</sequence>
<dbReference type="InterPro" id="IPR012106">
    <property type="entry name" value="Phage_Mu_Gp1"/>
</dbReference>
<dbReference type="GO" id="GO:0006508">
    <property type="term" value="P:proteolysis"/>
    <property type="evidence" value="ECO:0007669"/>
    <property type="project" value="UniProtKB-KW"/>
</dbReference>
<keyword evidence="3" id="KW-1185">Reference proteome</keyword>
<keyword evidence="2" id="KW-0645">Protease</keyword>
<dbReference type="EMBL" id="CP073347">
    <property type="protein sequence ID" value="UTW12938.1"/>
    <property type="molecule type" value="Genomic_DNA"/>
</dbReference>
<dbReference type="RefSeq" id="WP_255855083.1">
    <property type="nucleotide sequence ID" value="NZ_CP073347.1"/>
</dbReference>
<keyword evidence="2" id="KW-0378">Hydrolase</keyword>
<feature type="compositionally biased region" description="Basic and acidic residues" evidence="1">
    <location>
        <begin position="352"/>
        <end position="367"/>
    </location>
</feature>
<feature type="region of interest" description="Disordered" evidence="1">
    <location>
        <begin position="347"/>
        <end position="368"/>
    </location>
</feature>
<evidence type="ECO:0000256" key="1">
    <source>
        <dbReference type="SAM" id="MobiDB-lite"/>
    </source>
</evidence>
<dbReference type="Proteomes" id="UP001058461">
    <property type="component" value="Chromosome"/>
</dbReference>
<name>A0ABY5HKW3_9GAMM</name>
<evidence type="ECO:0000313" key="2">
    <source>
        <dbReference type="EMBL" id="UTW12938.1"/>
    </source>
</evidence>
<gene>
    <name evidence="2" type="ORF">KDW95_04490</name>
</gene>